<keyword evidence="1 6" id="KW-0808">Transferase</keyword>
<feature type="binding site" evidence="2">
    <location>
        <position position="155"/>
    </location>
    <ligand>
        <name>CoA</name>
        <dbReference type="ChEBI" id="CHEBI:57287"/>
    </ligand>
</feature>
<dbReference type="InterPro" id="IPR041354">
    <property type="entry name" value="4PPT_N"/>
</dbReference>
<dbReference type="Proteomes" id="UP001234216">
    <property type="component" value="Unassembled WGS sequence"/>
</dbReference>
<keyword evidence="3" id="KW-0479">Metal-binding</keyword>
<feature type="domain" description="4'-phosphopantetheinyl transferase" evidence="4">
    <location>
        <begin position="102"/>
        <end position="188"/>
    </location>
</feature>
<feature type="domain" description="4'-phosphopantetheinyl transferase N-terminal" evidence="5">
    <location>
        <begin position="27"/>
        <end position="94"/>
    </location>
</feature>
<dbReference type="GO" id="GO:0009366">
    <property type="term" value="C:enterobactin synthetase complex"/>
    <property type="evidence" value="ECO:0007669"/>
    <property type="project" value="InterPro"/>
</dbReference>
<accession>A0AAW8FRI3</accession>
<feature type="binding site" evidence="3">
    <location>
        <position position="106"/>
    </location>
    <ligand>
        <name>Mg(2+)</name>
        <dbReference type="ChEBI" id="CHEBI:18420"/>
    </ligand>
</feature>
<reference evidence="6" key="1">
    <citation type="submission" date="2023-07" db="EMBL/GenBank/DDBJ databases">
        <title>Comparative genomics of wheat-associated soil bacteria to identify genetic determinants of phenazine resistance.</title>
        <authorList>
            <person name="Mouncey N."/>
        </authorList>
    </citation>
    <scope>NUCLEOTIDE SEQUENCE</scope>
    <source>
        <strain evidence="6">V4I22</strain>
    </source>
</reference>
<dbReference type="InterPro" id="IPR037143">
    <property type="entry name" value="4-PPantetheinyl_Trfase_dom_sf"/>
</dbReference>
<dbReference type="PANTHER" id="PTHR38096:SF1">
    <property type="entry name" value="ENTEROBACTIN SYNTHASE COMPONENT D"/>
    <property type="match status" value="1"/>
</dbReference>
<proteinExistence type="predicted"/>
<sequence length="216" mass="23046">MLERILPTEVACAEAFDDPPGQWLFPEEAAVISGAVARRRAEFTTVRSCARRALGTLGVPPVPLLPGARGAPRWPAGIRGSMTHCEGYRGAAVALAAPTRWLGVDAEPNAPVGPAVLDMIAGPAELIHLAALDQLPGALVHWDRLLFSAKESLYKAWFPMAGCLLDFLDAEVELHVCGTFTARVLTAPPTAPAAVPRRYEGRWLLSDGFLCTSVAN</sequence>
<gene>
    <name evidence="6" type="ORF">QFZ22_008429</name>
</gene>
<dbReference type="GO" id="GO:0008897">
    <property type="term" value="F:holo-[acyl-carrier-protein] synthase activity"/>
    <property type="evidence" value="ECO:0007669"/>
    <property type="project" value="InterPro"/>
</dbReference>
<evidence type="ECO:0000259" key="4">
    <source>
        <dbReference type="Pfam" id="PF01648"/>
    </source>
</evidence>
<dbReference type="EMBL" id="JAUSZV010000005">
    <property type="protein sequence ID" value="MDQ0912444.1"/>
    <property type="molecule type" value="Genomic_DNA"/>
</dbReference>
<keyword evidence="3" id="KW-0460">Magnesium</keyword>
<dbReference type="GO" id="GO:0005886">
    <property type="term" value="C:plasma membrane"/>
    <property type="evidence" value="ECO:0007669"/>
    <property type="project" value="TreeGrafter"/>
</dbReference>
<evidence type="ECO:0000256" key="1">
    <source>
        <dbReference type="ARBA" id="ARBA00022679"/>
    </source>
</evidence>
<dbReference type="PRINTS" id="PR01399">
    <property type="entry name" value="ENTSNTHTASED"/>
</dbReference>
<dbReference type="GO" id="GO:0009239">
    <property type="term" value="P:enterobactin biosynthetic process"/>
    <property type="evidence" value="ECO:0007669"/>
    <property type="project" value="InterPro"/>
</dbReference>
<feature type="binding site" evidence="3">
    <location>
        <position position="105"/>
    </location>
    <ligand>
        <name>Mg(2+)</name>
        <dbReference type="ChEBI" id="CHEBI:18420"/>
    </ligand>
</feature>
<evidence type="ECO:0000256" key="3">
    <source>
        <dbReference type="PIRSR" id="PIRSR603542-2"/>
    </source>
</evidence>
<feature type="binding site" evidence="2">
    <location>
        <position position="165"/>
    </location>
    <ligand>
        <name>CoA</name>
        <dbReference type="ChEBI" id="CHEBI:57287"/>
    </ligand>
</feature>
<protein>
    <submittedName>
        <fullName evidence="6">4'-phosphopantetheinyl transferase EntD</fullName>
    </submittedName>
</protein>
<feature type="binding site" evidence="2">
    <location>
        <position position="105"/>
    </location>
    <ligand>
        <name>CoA</name>
        <dbReference type="ChEBI" id="CHEBI:57287"/>
    </ligand>
</feature>
<dbReference type="Pfam" id="PF17837">
    <property type="entry name" value="4PPT_N"/>
    <property type="match status" value="1"/>
</dbReference>
<evidence type="ECO:0000259" key="5">
    <source>
        <dbReference type="Pfam" id="PF17837"/>
    </source>
</evidence>
<feature type="binding site" evidence="2">
    <location>
        <position position="39"/>
    </location>
    <ligand>
        <name>CoA</name>
        <dbReference type="ChEBI" id="CHEBI:57287"/>
    </ligand>
</feature>
<dbReference type="InterPro" id="IPR003542">
    <property type="entry name" value="Enbac_synth_compD-like"/>
</dbReference>
<comment type="cofactor">
    <cofactor evidence="3">
        <name>Mg(2+)</name>
        <dbReference type="ChEBI" id="CHEBI:18420"/>
    </cofactor>
</comment>
<dbReference type="Pfam" id="PF01648">
    <property type="entry name" value="ACPS"/>
    <property type="match status" value="1"/>
</dbReference>
<feature type="binding site" evidence="2">
    <location>
        <position position="47"/>
    </location>
    <ligand>
        <name>CoA</name>
        <dbReference type="ChEBI" id="CHEBI:57287"/>
    </ligand>
</feature>
<dbReference type="InterPro" id="IPR008278">
    <property type="entry name" value="4-PPantetheinyl_Trfase_dom"/>
</dbReference>
<organism evidence="6 7">
    <name type="scientific">Streptomyces canus</name>
    <dbReference type="NCBI Taxonomy" id="58343"/>
    <lineage>
        <taxon>Bacteria</taxon>
        <taxon>Bacillati</taxon>
        <taxon>Actinomycetota</taxon>
        <taxon>Actinomycetes</taxon>
        <taxon>Kitasatosporales</taxon>
        <taxon>Streptomycetaceae</taxon>
        <taxon>Streptomyces</taxon>
        <taxon>Streptomyces aurantiacus group</taxon>
    </lineage>
</organism>
<dbReference type="PANTHER" id="PTHR38096">
    <property type="entry name" value="ENTEROBACTIN SYNTHASE COMPONENT D"/>
    <property type="match status" value="1"/>
</dbReference>
<dbReference type="SUPFAM" id="SSF56214">
    <property type="entry name" value="4'-phosphopantetheinyl transferase"/>
    <property type="match status" value="1"/>
</dbReference>
<feature type="binding site" evidence="3">
    <location>
        <position position="107"/>
    </location>
    <ligand>
        <name>Mg(2+)</name>
        <dbReference type="ChEBI" id="CHEBI:18420"/>
    </ligand>
</feature>
<dbReference type="GO" id="GO:0000287">
    <property type="term" value="F:magnesium ion binding"/>
    <property type="evidence" value="ECO:0007669"/>
    <property type="project" value="InterPro"/>
</dbReference>
<evidence type="ECO:0000256" key="2">
    <source>
        <dbReference type="PIRSR" id="PIRSR603542-1"/>
    </source>
</evidence>
<evidence type="ECO:0000313" key="6">
    <source>
        <dbReference type="EMBL" id="MDQ0912444.1"/>
    </source>
</evidence>
<evidence type="ECO:0000313" key="7">
    <source>
        <dbReference type="Proteomes" id="UP001234216"/>
    </source>
</evidence>
<dbReference type="RefSeq" id="WP_306984821.1">
    <property type="nucleotide sequence ID" value="NZ_JAUSYQ010000002.1"/>
</dbReference>
<comment type="caution">
    <text evidence="6">The sequence shown here is derived from an EMBL/GenBank/DDBJ whole genome shotgun (WGS) entry which is preliminary data.</text>
</comment>
<feature type="binding site" evidence="2">
    <location>
        <position position="151"/>
    </location>
    <ligand>
        <name>CoA</name>
        <dbReference type="ChEBI" id="CHEBI:57287"/>
    </ligand>
</feature>
<name>A0AAW8FRI3_9ACTN</name>
<dbReference type="AlphaFoldDB" id="A0AAW8FRI3"/>
<feature type="binding site" evidence="2">
    <location>
        <begin position="83"/>
        <end position="84"/>
    </location>
    <ligand>
        <name>CoA</name>
        <dbReference type="ChEBI" id="CHEBI:57287"/>
    </ligand>
</feature>